<keyword evidence="2" id="KW-1185">Reference proteome</keyword>
<reference evidence="1" key="1">
    <citation type="submission" date="2023-03" db="EMBL/GenBank/DDBJ databases">
        <title>Massive genome expansion in bonnet fungi (Mycena s.s.) driven by repeated elements and novel gene families across ecological guilds.</title>
        <authorList>
            <consortium name="Lawrence Berkeley National Laboratory"/>
            <person name="Harder C.B."/>
            <person name="Miyauchi S."/>
            <person name="Viragh M."/>
            <person name="Kuo A."/>
            <person name="Thoen E."/>
            <person name="Andreopoulos B."/>
            <person name="Lu D."/>
            <person name="Skrede I."/>
            <person name="Drula E."/>
            <person name="Henrissat B."/>
            <person name="Morin E."/>
            <person name="Kohler A."/>
            <person name="Barry K."/>
            <person name="LaButti K."/>
            <person name="Morin E."/>
            <person name="Salamov A."/>
            <person name="Lipzen A."/>
            <person name="Mereny Z."/>
            <person name="Hegedus B."/>
            <person name="Baldrian P."/>
            <person name="Stursova M."/>
            <person name="Weitz H."/>
            <person name="Taylor A."/>
            <person name="Grigoriev I.V."/>
            <person name="Nagy L.G."/>
            <person name="Martin F."/>
            <person name="Kauserud H."/>
        </authorList>
    </citation>
    <scope>NUCLEOTIDE SEQUENCE</scope>
    <source>
        <strain evidence="1">9284</strain>
    </source>
</reference>
<evidence type="ECO:0000313" key="1">
    <source>
        <dbReference type="EMBL" id="KAJ7605794.1"/>
    </source>
</evidence>
<sequence>MVRHIPDEIVHEILSPALSVPDEAFSTASTGSPFRSSLDLSSSTILLVSKSWLRVATPLLYSVVILRSKGQAQALDDTLRSNPDLAKFIKKLRVEGGYAMSMHKILQTAKNLTDILLCLDIDVGDTTSGLCRGLPLISPVRVILAYEHHVTARTAARHLLEALVEIIPKWKKLVVFEMPHREWGSDCNTVAKALKSAPNLQSLIISRNEKDLVRRGVVPDYIKDAARNPSLQEIRPKARSRTVLSPEFLQAVQSDARLNKLFDLDHWDIRTKNPFIYPPQLAADPKLADTIWDRVLCLLYRDELRSNESPPEEDDDEYVYDLATRRLNPLFVCKQFLRLATPYFYERMNIHSSERMGALARRLKDHPVLGSRVRHISLFYTTDQNTDNLGDLLFGVPGLVSFTSVMFVLPWEIFDGLSRQCGASLHMFRGPVAVGRKPNDPAVFSRFSQLRCLEWNSKMIFKTPSKSAASEALDTLTDLIITEAHASFFTVLSRMRLPSLRSLTVAVPKPVDSQAFFQKHGGKIEELTVKQTPFILEVINGCPSTKVLTIDLVHRRDLKKAPKLDKIFEQCERHALVGRIIFRPLWSGTDTYDVQLGNFISMFDRIRTKMFPAVREIQHREFDWSNPDAKYSWCAEDYEKQGIKLVDQPGARWRPRRHFVVRKVDK</sequence>
<protein>
    <submittedName>
        <fullName evidence="1">Uncharacterized protein</fullName>
    </submittedName>
</protein>
<dbReference type="AlphaFoldDB" id="A0AAD7AZY8"/>
<comment type="caution">
    <text evidence="1">The sequence shown here is derived from an EMBL/GenBank/DDBJ whole genome shotgun (WGS) entry which is preliminary data.</text>
</comment>
<evidence type="ECO:0000313" key="2">
    <source>
        <dbReference type="Proteomes" id="UP001221142"/>
    </source>
</evidence>
<proteinExistence type="predicted"/>
<accession>A0AAD7AZY8</accession>
<organism evidence="1 2">
    <name type="scientific">Roridomyces roridus</name>
    <dbReference type="NCBI Taxonomy" id="1738132"/>
    <lineage>
        <taxon>Eukaryota</taxon>
        <taxon>Fungi</taxon>
        <taxon>Dikarya</taxon>
        <taxon>Basidiomycota</taxon>
        <taxon>Agaricomycotina</taxon>
        <taxon>Agaricomycetes</taxon>
        <taxon>Agaricomycetidae</taxon>
        <taxon>Agaricales</taxon>
        <taxon>Marasmiineae</taxon>
        <taxon>Mycenaceae</taxon>
        <taxon>Roridomyces</taxon>
    </lineage>
</organism>
<gene>
    <name evidence="1" type="ORF">FB45DRAFT_848516</name>
</gene>
<dbReference type="EMBL" id="JARKIF010000067">
    <property type="protein sequence ID" value="KAJ7605794.1"/>
    <property type="molecule type" value="Genomic_DNA"/>
</dbReference>
<name>A0AAD7AZY8_9AGAR</name>
<dbReference type="Proteomes" id="UP001221142">
    <property type="component" value="Unassembled WGS sequence"/>
</dbReference>